<keyword evidence="6" id="KW-1185">Reference proteome</keyword>
<dbReference type="EMBL" id="FQVH01000021">
    <property type="protein sequence ID" value="SHF40502.1"/>
    <property type="molecule type" value="Genomic_DNA"/>
</dbReference>
<organism evidence="5 6">
    <name type="scientific">Caldanaerobius fijiensis DSM 17918</name>
    <dbReference type="NCBI Taxonomy" id="1121256"/>
    <lineage>
        <taxon>Bacteria</taxon>
        <taxon>Bacillati</taxon>
        <taxon>Bacillota</taxon>
        <taxon>Clostridia</taxon>
        <taxon>Thermoanaerobacterales</taxon>
        <taxon>Thermoanaerobacteraceae</taxon>
        <taxon>Caldanaerobius</taxon>
    </lineage>
</organism>
<feature type="domain" description="Glycosyl transferase family 1" evidence="3">
    <location>
        <begin position="198"/>
        <end position="355"/>
    </location>
</feature>
<dbReference type="PANTHER" id="PTHR12526:SF629">
    <property type="entry name" value="TEICHURONIC ACID BIOSYNTHESIS GLYCOSYLTRANSFERASE TUAH-RELATED"/>
    <property type="match status" value="1"/>
</dbReference>
<protein>
    <submittedName>
        <fullName evidence="5">Glycosyltransferase involved in cell wall bisynthesis</fullName>
    </submittedName>
</protein>
<dbReference type="Gene3D" id="3.40.50.2000">
    <property type="entry name" value="Glycogen Phosphorylase B"/>
    <property type="match status" value="2"/>
</dbReference>
<evidence type="ECO:0000256" key="1">
    <source>
        <dbReference type="ARBA" id="ARBA00022676"/>
    </source>
</evidence>
<evidence type="ECO:0000256" key="2">
    <source>
        <dbReference type="ARBA" id="ARBA00022679"/>
    </source>
</evidence>
<sequence length="375" mass="42922">MSVLIITTIDLSNSLTQRPHHMIRYLKNKGIKVTVLSASFENSGEIRDITEENVRYITISLRFLDTFDPRSMYIPYSRIDNEQYDVCMAVGPWAGMIAIILKRQRKINKLVYEDVDYFPAFFDYDIIYERVRQMEKTCLTWADIVVCVSEELVELRRYQTNTPVYFIPNGVDLGVFKEKKAEESESTLDDGIGVDAVDLIYSGALEDWAGVEFVIRGMRELIKILPDIKLAVLGKGSKGNMLFQLVKDLSLENSVRFYGTVKYDELPRYFKNARIGIAVLKPVELIRYAFPLKVIEYMAAGLPVIATDIGDMGRILKKNGAGIAINYSQAEFVEAACALLNDKELYKKCSENARKTSKKYDWNCLFDEEFDIIDI</sequence>
<name>A0A1M5BEB9_9THEO</name>
<evidence type="ECO:0000259" key="3">
    <source>
        <dbReference type="Pfam" id="PF00534"/>
    </source>
</evidence>
<accession>A0A1M5BEB9</accession>
<evidence type="ECO:0000313" key="5">
    <source>
        <dbReference type="EMBL" id="SHF40502.1"/>
    </source>
</evidence>
<gene>
    <name evidence="5" type="ORF">SAMN02746089_01851</name>
</gene>
<proteinExistence type="predicted"/>
<dbReference type="InterPro" id="IPR028098">
    <property type="entry name" value="Glyco_trans_4-like_N"/>
</dbReference>
<reference evidence="5 6" key="1">
    <citation type="submission" date="2016-11" db="EMBL/GenBank/DDBJ databases">
        <authorList>
            <person name="Jaros S."/>
            <person name="Januszkiewicz K."/>
            <person name="Wedrychowicz H."/>
        </authorList>
    </citation>
    <scope>NUCLEOTIDE SEQUENCE [LARGE SCALE GENOMIC DNA]</scope>
    <source>
        <strain evidence="5 6">DSM 17918</strain>
    </source>
</reference>
<evidence type="ECO:0000259" key="4">
    <source>
        <dbReference type="Pfam" id="PF13439"/>
    </source>
</evidence>
<dbReference type="STRING" id="1121256.SAMN02746089_01851"/>
<dbReference type="Proteomes" id="UP000184088">
    <property type="component" value="Unassembled WGS sequence"/>
</dbReference>
<keyword evidence="2 5" id="KW-0808">Transferase</keyword>
<dbReference type="PANTHER" id="PTHR12526">
    <property type="entry name" value="GLYCOSYLTRANSFERASE"/>
    <property type="match status" value="1"/>
</dbReference>
<dbReference type="Pfam" id="PF00534">
    <property type="entry name" value="Glycos_transf_1"/>
    <property type="match status" value="1"/>
</dbReference>
<dbReference type="CDD" id="cd03794">
    <property type="entry name" value="GT4_WbuB-like"/>
    <property type="match status" value="1"/>
</dbReference>
<dbReference type="InterPro" id="IPR001296">
    <property type="entry name" value="Glyco_trans_1"/>
</dbReference>
<dbReference type="RefSeq" id="WP_073344442.1">
    <property type="nucleotide sequence ID" value="NZ_FQVH01000021.1"/>
</dbReference>
<dbReference type="GO" id="GO:0016757">
    <property type="term" value="F:glycosyltransferase activity"/>
    <property type="evidence" value="ECO:0007669"/>
    <property type="project" value="UniProtKB-KW"/>
</dbReference>
<dbReference type="AlphaFoldDB" id="A0A1M5BEB9"/>
<keyword evidence="1" id="KW-0328">Glycosyltransferase</keyword>
<evidence type="ECO:0000313" key="6">
    <source>
        <dbReference type="Proteomes" id="UP000184088"/>
    </source>
</evidence>
<dbReference type="SUPFAM" id="SSF53756">
    <property type="entry name" value="UDP-Glycosyltransferase/glycogen phosphorylase"/>
    <property type="match status" value="1"/>
</dbReference>
<dbReference type="OrthoDB" id="9816564at2"/>
<dbReference type="Pfam" id="PF13439">
    <property type="entry name" value="Glyco_transf_4"/>
    <property type="match status" value="1"/>
</dbReference>
<feature type="domain" description="Glycosyltransferase subfamily 4-like N-terminal" evidence="4">
    <location>
        <begin position="20"/>
        <end position="173"/>
    </location>
</feature>